<evidence type="ECO:0000313" key="3">
    <source>
        <dbReference type="EMBL" id="AUX22282.1"/>
    </source>
</evidence>
<dbReference type="Proteomes" id="UP000295781">
    <property type="component" value="Chromosome"/>
</dbReference>
<dbReference type="InterPro" id="IPR036291">
    <property type="entry name" value="NAD(P)-bd_dom_sf"/>
</dbReference>
<dbReference type="PANTHER" id="PTHR43899:SF13">
    <property type="entry name" value="RH59310P"/>
    <property type="match status" value="1"/>
</dbReference>
<comment type="similarity">
    <text evidence="1">Belongs to the short-chain dehydrogenases/reductases (SDR) family.</text>
</comment>
<dbReference type="PANTHER" id="PTHR43899">
    <property type="entry name" value="RH59310P"/>
    <property type="match status" value="1"/>
</dbReference>
<gene>
    <name evidence="3" type="ORF">SOCEGT47_027830</name>
</gene>
<evidence type="ECO:0000256" key="1">
    <source>
        <dbReference type="ARBA" id="ARBA00006484"/>
    </source>
</evidence>
<accession>A0A4V0NDD4</accession>
<dbReference type="AlphaFoldDB" id="A0A4V0NDD4"/>
<protein>
    <submittedName>
        <fullName evidence="3">Short-chain dehydrogenase</fullName>
    </submittedName>
</protein>
<dbReference type="OrthoDB" id="9789083at2"/>
<dbReference type="Gene3D" id="3.40.50.720">
    <property type="entry name" value="NAD(P)-binding Rossmann-like Domain"/>
    <property type="match status" value="1"/>
</dbReference>
<dbReference type="RefSeq" id="WP_129347472.1">
    <property type="nucleotide sequence ID" value="NZ_CP012670.1"/>
</dbReference>
<dbReference type="GO" id="GO:0016491">
    <property type="term" value="F:oxidoreductase activity"/>
    <property type="evidence" value="ECO:0007669"/>
    <property type="project" value="UniProtKB-KW"/>
</dbReference>
<dbReference type="PRINTS" id="PR00081">
    <property type="entry name" value="GDHRDH"/>
</dbReference>
<proteinExistence type="inferred from homology"/>
<dbReference type="Pfam" id="PF00106">
    <property type="entry name" value="adh_short"/>
    <property type="match status" value="1"/>
</dbReference>
<dbReference type="EMBL" id="CP012670">
    <property type="protein sequence ID" value="AUX22282.1"/>
    <property type="molecule type" value="Genomic_DNA"/>
</dbReference>
<evidence type="ECO:0000313" key="4">
    <source>
        <dbReference type="Proteomes" id="UP000295781"/>
    </source>
</evidence>
<keyword evidence="2" id="KW-0560">Oxidoreductase</keyword>
<evidence type="ECO:0000256" key="2">
    <source>
        <dbReference type="ARBA" id="ARBA00023002"/>
    </source>
</evidence>
<dbReference type="PIRSF" id="PIRSF000126">
    <property type="entry name" value="11-beta-HSD1"/>
    <property type="match status" value="1"/>
</dbReference>
<dbReference type="InterPro" id="IPR051019">
    <property type="entry name" value="VLCFA-Steroid_DH"/>
</dbReference>
<organism evidence="3 4">
    <name type="scientific">Sorangium cellulosum</name>
    <name type="common">Polyangium cellulosum</name>
    <dbReference type="NCBI Taxonomy" id="56"/>
    <lineage>
        <taxon>Bacteria</taxon>
        <taxon>Pseudomonadati</taxon>
        <taxon>Myxococcota</taxon>
        <taxon>Polyangia</taxon>
        <taxon>Polyangiales</taxon>
        <taxon>Polyangiaceae</taxon>
        <taxon>Sorangium</taxon>
    </lineage>
</organism>
<name>A0A4V0NDD4_SORCE</name>
<reference evidence="3 4" key="1">
    <citation type="submission" date="2015-09" db="EMBL/GenBank/DDBJ databases">
        <title>Sorangium comparison.</title>
        <authorList>
            <person name="Zaburannyi N."/>
            <person name="Bunk B."/>
            <person name="Overmann J."/>
            <person name="Mueller R."/>
        </authorList>
    </citation>
    <scope>NUCLEOTIDE SEQUENCE [LARGE SCALE GENOMIC DNA]</scope>
    <source>
        <strain evidence="3 4">So ceGT47</strain>
    </source>
</reference>
<dbReference type="SUPFAM" id="SSF51735">
    <property type="entry name" value="NAD(P)-binding Rossmann-fold domains"/>
    <property type="match status" value="1"/>
</dbReference>
<dbReference type="InterPro" id="IPR002347">
    <property type="entry name" value="SDR_fam"/>
</dbReference>
<sequence>MAITRIDARRFGPWALVTGASSGIGAELARQLAESGIHVVLAARSRDALAVVGGELSERYGVQQRVVAIDLATEGAGRTLAEACADLDVGLVACNAGVASPGELLLQAEDELLRCVRLKVATNLELVRAFGPRLVQRGRGGLLLVSSMGGLQGVPFVANNAATEAYVLSLGEGLHHELAPQGVFVTVLMPGPTDTPALARMGGAADMPIAPMAVDRCVAEGLAALAANRATHVAGRANRWMSALLPRRAATVLMGRTVGRRFAAGAVAAERARAVLGAGEGSA</sequence>